<evidence type="ECO:0000313" key="2">
    <source>
        <dbReference type="Proteomes" id="UP000663981"/>
    </source>
</evidence>
<dbReference type="Proteomes" id="UP000663981">
    <property type="component" value="Unassembled WGS sequence"/>
</dbReference>
<dbReference type="InterPro" id="IPR023181">
    <property type="entry name" value="Homospermid_syn-like_C"/>
</dbReference>
<dbReference type="Gene3D" id="3.30.360.30">
    <property type="entry name" value="homospermidine synthase like"/>
    <property type="match status" value="1"/>
</dbReference>
<protein>
    <submittedName>
        <fullName evidence="1">S-adenosylmethionine decarboxylase related protein</fullName>
    </submittedName>
</protein>
<proteinExistence type="predicted"/>
<dbReference type="EMBL" id="JAGDEL010000027">
    <property type="protein sequence ID" value="MBO1514912.1"/>
    <property type="molecule type" value="Genomic_DNA"/>
</dbReference>
<keyword evidence="2" id="KW-1185">Reference proteome</keyword>
<evidence type="ECO:0000313" key="1">
    <source>
        <dbReference type="EMBL" id="MBO1514912.1"/>
    </source>
</evidence>
<name>A0ABS3N9D8_9BACI</name>
<organism evidence="1 2">
    <name type="scientific">Metabacillus bambusae</name>
    <dbReference type="NCBI Taxonomy" id="2795218"/>
    <lineage>
        <taxon>Bacteria</taxon>
        <taxon>Bacillati</taxon>
        <taxon>Bacillota</taxon>
        <taxon>Bacilli</taxon>
        <taxon>Bacillales</taxon>
        <taxon>Bacillaceae</taxon>
        <taxon>Metabacillus</taxon>
    </lineage>
</organism>
<comment type="caution">
    <text evidence="1">The sequence shown here is derived from an EMBL/GenBank/DDBJ whole genome shotgun (WGS) entry which is preliminary data.</text>
</comment>
<gene>
    <name evidence="1" type="ORF">I7822_25105</name>
</gene>
<reference evidence="1 2" key="1">
    <citation type="submission" date="2021-03" db="EMBL/GenBank/DDBJ databases">
        <title>Whole genome sequence of Metabacillus bambusae BG109.</title>
        <authorList>
            <person name="Jeong J.W."/>
        </authorList>
    </citation>
    <scope>NUCLEOTIDE SEQUENCE [LARGE SCALE GENOMIC DNA]</scope>
    <source>
        <strain evidence="1 2">BG109</strain>
    </source>
</reference>
<accession>A0ABS3N9D8</accession>
<sequence>MKILNKTRPLSVSLLGSSGGVARAILAILNKSFQDKNDPLYPIISKSHLHLIDINQKDKKYYDQLFPNLAGNIKLHQLDLKDTTIFKEHLKKSNTKIVIDVSWADTLEMLNCCNELGVYYLNSALENTEVDEDEKLYGFPLTERYIRFEDNKDDFTNTKAIVCSGMNPGVVQWMALKLMKENPDKKPLACYIVEHDDSFFKDKKLIIPNTLYTSWSVECFLDEAILSYPMFVDHHLQHYFYEEVYAMEFKVRLGEKEFYGCLMPHEEVVTLGKIFDMEIGFIYRVNEYTTKLIRDHLDDVDVLWDWNQQVIDPDIGEVEGEDLIGVLLVYEGMEKFIYNVMKSSEIYPKFKTNATYFQVACGIYAGLASLILDDVPLGIYYVDDLLLNTESKYGDYLTYYMTDFVTGENKASDGLLHQRLKWIE</sequence>
<dbReference type="Gene3D" id="3.40.50.720">
    <property type="entry name" value="NAD(P)-binding Rossmann-like Domain"/>
    <property type="match status" value="1"/>
</dbReference>